<dbReference type="GO" id="GO:0003824">
    <property type="term" value="F:catalytic activity"/>
    <property type="evidence" value="ECO:0007669"/>
    <property type="project" value="InterPro"/>
</dbReference>
<proteinExistence type="predicted"/>
<comment type="caution">
    <text evidence="8">The sequence shown here is derived from an EMBL/GenBank/DDBJ whole genome shotgun (WGS) entry which is preliminary data.</text>
</comment>
<dbReference type="Proteomes" id="UP000265882">
    <property type="component" value="Unassembled WGS sequence"/>
</dbReference>
<dbReference type="InterPro" id="IPR013785">
    <property type="entry name" value="Aldolase_TIM"/>
</dbReference>
<evidence type="ECO:0000256" key="5">
    <source>
        <dbReference type="ARBA" id="ARBA00023014"/>
    </source>
</evidence>
<dbReference type="GO" id="GO:0046872">
    <property type="term" value="F:metal ion binding"/>
    <property type="evidence" value="ECO:0007669"/>
    <property type="project" value="UniProtKB-KW"/>
</dbReference>
<name>A0A3A4NKS5_ABYX5</name>
<feature type="region of interest" description="Disordered" evidence="6">
    <location>
        <begin position="563"/>
        <end position="584"/>
    </location>
</feature>
<gene>
    <name evidence="8" type="ORF">C4520_12500</name>
</gene>
<organism evidence="8 9">
    <name type="scientific">Abyssobacteria bacterium (strain SURF_5)</name>
    <dbReference type="NCBI Taxonomy" id="2093360"/>
    <lineage>
        <taxon>Bacteria</taxon>
        <taxon>Pseudomonadati</taxon>
        <taxon>Candidatus Hydrogenedentota</taxon>
        <taxon>Candidatus Abyssobacteria</taxon>
    </lineage>
</organism>
<evidence type="ECO:0000256" key="3">
    <source>
        <dbReference type="ARBA" id="ARBA00022723"/>
    </source>
</evidence>
<dbReference type="InterPro" id="IPR007197">
    <property type="entry name" value="rSAM"/>
</dbReference>
<dbReference type="PROSITE" id="PS51918">
    <property type="entry name" value="RADICAL_SAM"/>
    <property type="match status" value="1"/>
</dbReference>
<dbReference type="Gene3D" id="3.20.20.70">
    <property type="entry name" value="Aldolase class I"/>
    <property type="match status" value="1"/>
</dbReference>
<evidence type="ECO:0000313" key="9">
    <source>
        <dbReference type="Proteomes" id="UP000265882"/>
    </source>
</evidence>
<keyword evidence="2" id="KW-0949">S-adenosyl-L-methionine</keyword>
<evidence type="ECO:0000256" key="4">
    <source>
        <dbReference type="ARBA" id="ARBA00023004"/>
    </source>
</evidence>
<dbReference type="SUPFAM" id="SSF102114">
    <property type="entry name" value="Radical SAM enzymes"/>
    <property type="match status" value="1"/>
</dbReference>
<dbReference type="AlphaFoldDB" id="A0A3A4NKS5"/>
<accession>A0A3A4NKS5</accession>
<dbReference type="GO" id="GO:0005829">
    <property type="term" value="C:cytosol"/>
    <property type="evidence" value="ECO:0007669"/>
    <property type="project" value="TreeGrafter"/>
</dbReference>
<dbReference type="Pfam" id="PF04055">
    <property type="entry name" value="Radical_SAM"/>
    <property type="match status" value="1"/>
</dbReference>
<protein>
    <submittedName>
        <fullName evidence="8">Radical SAM protein</fullName>
    </submittedName>
</protein>
<dbReference type="PANTHER" id="PTHR43409:SF7">
    <property type="entry name" value="BLL1977 PROTEIN"/>
    <property type="match status" value="1"/>
</dbReference>
<evidence type="ECO:0000256" key="6">
    <source>
        <dbReference type="SAM" id="MobiDB-lite"/>
    </source>
</evidence>
<dbReference type="InterPro" id="IPR058240">
    <property type="entry name" value="rSAM_sf"/>
</dbReference>
<dbReference type="SMART" id="SM00729">
    <property type="entry name" value="Elp3"/>
    <property type="match status" value="1"/>
</dbReference>
<evidence type="ECO:0000259" key="7">
    <source>
        <dbReference type="PROSITE" id="PS51918"/>
    </source>
</evidence>
<comment type="cofactor">
    <cofactor evidence="1">
        <name>[4Fe-4S] cluster</name>
        <dbReference type="ChEBI" id="CHEBI:49883"/>
    </cofactor>
</comment>
<keyword evidence="5" id="KW-0411">Iron-sulfur</keyword>
<dbReference type="CDD" id="cd01335">
    <property type="entry name" value="Radical_SAM"/>
    <property type="match status" value="1"/>
</dbReference>
<feature type="domain" description="Radical SAM core" evidence="7">
    <location>
        <begin position="182"/>
        <end position="413"/>
    </location>
</feature>
<sequence length="584" mass="66117">MKRVLLTNPYGPYNLEWGQNQYDILGSRLQRGQGPFTLTSQTPCLALYLIAENINARTTVMEYPHIEDFVEELKKGYDYLGIQLIAMTVHKVARMISIAKEVAPQTKIVIGGYGVLNLDDPPPGESGEEARYILETADHICREEGVGFMRKLLGEAPAKPISQKYLPLNSTSFPGLEGKNFSAKGMAAMALVALGCPNGCEFCCTSAMFKKNKIYVATPEETFQTLKHYCRRNGGEATTVSLMDEDLLLNQDYVRKLGKLIQEDKEFGLRKLSYFCFGDLRSITSYSMEELLECGVDSIWAGVESSINDVVTSEHKIEKRTCDDIKSTFHAMEQYGIGITASMVLGWDFHTRENIEQDIDFFVGLGPSAYQITFLTACPGTELYNRMKKIGRINPKMTYRDVQQCNEGTFIFKNFEMGELRNYFDLAHKKLYENNGPGLFRSFQLNLNGYETCKNSRRPLLREQKAPFFAERVQRTYPILEACAQFAPSETVRRKVRETEEKYRSLFGEPTEEQKLFSQGFCGLIAQRVEQVKEPKSDAPFDPPVLRTHYDLQRSEVPLVQVGRDGGEPVPMQVFDEPQAAATC</sequence>
<evidence type="ECO:0000256" key="2">
    <source>
        <dbReference type="ARBA" id="ARBA00022691"/>
    </source>
</evidence>
<keyword evidence="4" id="KW-0408">Iron</keyword>
<evidence type="ECO:0000313" key="8">
    <source>
        <dbReference type="EMBL" id="RJP19692.1"/>
    </source>
</evidence>
<dbReference type="InterPro" id="IPR006638">
    <property type="entry name" value="Elp3/MiaA/NifB-like_rSAM"/>
</dbReference>
<evidence type="ECO:0000256" key="1">
    <source>
        <dbReference type="ARBA" id="ARBA00001966"/>
    </source>
</evidence>
<reference evidence="8 9" key="1">
    <citation type="journal article" date="2017" name="ISME J.">
        <title>Energy and carbon metabolisms in a deep terrestrial subsurface fluid microbial community.</title>
        <authorList>
            <person name="Momper L."/>
            <person name="Jungbluth S.P."/>
            <person name="Lee M.D."/>
            <person name="Amend J.P."/>
        </authorList>
    </citation>
    <scope>NUCLEOTIDE SEQUENCE [LARGE SCALE GENOMIC DNA]</scope>
    <source>
        <strain evidence="8">SURF_5</strain>
    </source>
</reference>
<dbReference type="SFLD" id="SFLDS00029">
    <property type="entry name" value="Radical_SAM"/>
    <property type="match status" value="1"/>
</dbReference>
<keyword evidence="3" id="KW-0479">Metal-binding</keyword>
<dbReference type="InterPro" id="IPR051198">
    <property type="entry name" value="BchE-like"/>
</dbReference>
<dbReference type="PANTHER" id="PTHR43409">
    <property type="entry name" value="ANAEROBIC MAGNESIUM-PROTOPORPHYRIN IX MONOMETHYL ESTER CYCLASE-RELATED"/>
    <property type="match status" value="1"/>
</dbReference>
<dbReference type="SFLD" id="SFLDG01082">
    <property type="entry name" value="B12-binding_domain_containing"/>
    <property type="match status" value="1"/>
</dbReference>
<dbReference type="GO" id="GO:0051536">
    <property type="term" value="F:iron-sulfur cluster binding"/>
    <property type="evidence" value="ECO:0007669"/>
    <property type="project" value="UniProtKB-KW"/>
</dbReference>
<dbReference type="EMBL" id="QZKU01000086">
    <property type="protein sequence ID" value="RJP19692.1"/>
    <property type="molecule type" value="Genomic_DNA"/>
</dbReference>